<accession>A0A2A4YZ65</accession>
<sequence length="94" mass="10462">MTQHNKQPISPLLKTSYASAFIMGAFILGVVAVCALMFGLGDWQLSNQNLSNIMPILMAITGFFAVGYSVMCVVTSRFFQSIAYKRPNYSHLEY</sequence>
<keyword evidence="1" id="KW-1133">Transmembrane helix</keyword>
<dbReference type="AlphaFoldDB" id="A0A2A4YZ65"/>
<organism evidence="2">
    <name type="scientific">OCS116 cluster bacterium</name>
    <dbReference type="NCBI Taxonomy" id="2030921"/>
    <lineage>
        <taxon>Bacteria</taxon>
        <taxon>Pseudomonadati</taxon>
        <taxon>Pseudomonadota</taxon>
        <taxon>Alphaproteobacteria</taxon>
        <taxon>OCS116 cluster</taxon>
    </lineage>
</organism>
<feature type="transmembrane region" description="Helical" evidence="1">
    <location>
        <begin position="20"/>
        <end position="41"/>
    </location>
</feature>
<proteinExistence type="predicted"/>
<name>A0A2A4YZ65_9PROT</name>
<comment type="caution">
    <text evidence="2">The sequence shown here is derived from an EMBL/GenBank/DDBJ whole genome shotgun (WGS) entry which is preliminary data.</text>
</comment>
<keyword evidence="1" id="KW-0472">Membrane</keyword>
<dbReference type="EMBL" id="NVUS01000014">
    <property type="protein sequence ID" value="PCI99769.1"/>
    <property type="molecule type" value="Genomic_DNA"/>
</dbReference>
<reference evidence="2" key="2">
    <citation type="journal article" date="2018" name="ISME J.">
        <title>A dynamic microbial community with high functional redundancy inhabits the cold, oxic subseafloor aquifer.</title>
        <authorList>
            <person name="Tully B.J."/>
            <person name="Wheat C.G."/>
            <person name="Glazer B.T."/>
            <person name="Huber J.A."/>
        </authorList>
    </citation>
    <scope>NUCLEOTIDE SEQUENCE</scope>
    <source>
        <strain evidence="2">NORP83</strain>
    </source>
</reference>
<gene>
    <name evidence="2" type="ORF">COB13_11000</name>
</gene>
<feature type="transmembrane region" description="Helical" evidence="1">
    <location>
        <begin position="53"/>
        <end position="79"/>
    </location>
</feature>
<keyword evidence="1" id="KW-0812">Transmembrane</keyword>
<evidence type="ECO:0000256" key="1">
    <source>
        <dbReference type="SAM" id="Phobius"/>
    </source>
</evidence>
<reference key="1">
    <citation type="submission" date="2017-08" db="EMBL/GenBank/DDBJ databases">
        <title>A dynamic microbial community with high functional redundancy inhabits the cold, oxic subseafloor aquifer.</title>
        <authorList>
            <person name="Tully B.J."/>
            <person name="Wheat C.G."/>
            <person name="Glazer B.T."/>
            <person name="Huber J.A."/>
        </authorList>
    </citation>
    <scope>NUCLEOTIDE SEQUENCE [LARGE SCALE GENOMIC DNA]</scope>
</reference>
<evidence type="ECO:0000313" key="2">
    <source>
        <dbReference type="EMBL" id="PCI99769.1"/>
    </source>
</evidence>
<protein>
    <submittedName>
        <fullName evidence="2">Uncharacterized protein</fullName>
    </submittedName>
</protein>